<keyword evidence="2" id="KW-1185">Reference proteome</keyword>
<dbReference type="RefSeq" id="YP_010660641.1">
    <property type="nucleotide sequence ID" value="NC_070878.1"/>
</dbReference>
<name>A0A8F3HMA5_9CAUD</name>
<sequence length="26" mass="3246">MMFQIYLNLSLTLKKLNQNQIYMHLF</sequence>
<evidence type="ECO:0000313" key="1">
    <source>
        <dbReference type="EMBL" id="QWY14502.1"/>
    </source>
</evidence>
<proteinExistence type="predicted"/>
<evidence type="ECO:0000313" key="2">
    <source>
        <dbReference type="Proteomes" id="UP001046399"/>
    </source>
</evidence>
<dbReference type="EMBL" id="MZ359091">
    <property type="protein sequence ID" value="QWY14502.1"/>
    <property type="molecule type" value="Genomic_DNA"/>
</dbReference>
<accession>A0A8F3HMA5</accession>
<reference evidence="1" key="1">
    <citation type="submission" date="2021-06" db="EMBL/GenBank/DDBJ databases">
        <authorList>
            <person name="Xu H."/>
        </authorList>
    </citation>
    <scope>NUCLEOTIDE SEQUENCE</scope>
</reference>
<dbReference type="Proteomes" id="UP001046399">
    <property type="component" value="Segment"/>
</dbReference>
<protein>
    <submittedName>
        <fullName evidence="1">Type VI secretion system tube protein</fullName>
    </submittedName>
</protein>
<dbReference type="KEGG" id="vg:77936660"/>
<dbReference type="GeneID" id="77936660"/>
<organism evidence="1 2">
    <name type="scientific">Staphylococcus phage JPL-50</name>
    <dbReference type="NCBI Taxonomy" id="2851077"/>
    <lineage>
        <taxon>Viruses</taxon>
        <taxon>Duplodnaviria</taxon>
        <taxon>Heunggongvirae</taxon>
        <taxon>Uroviricota</taxon>
        <taxon>Caudoviricetes</taxon>
        <taxon>Rountreeviridae</taxon>
        <taxon>Rakietenvirinae</taxon>
        <taxon>Rosenblumvirus</taxon>
        <taxon>Rosenblumvirus jpl50</taxon>
    </lineage>
</organism>